<organism evidence="2 3">
    <name type="scientific">Halogeometricum luteum</name>
    <dbReference type="NCBI Taxonomy" id="2950537"/>
    <lineage>
        <taxon>Archaea</taxon>
        <taxon>Methanobacteriati</taxon>
        <taxon>Methanobacteriota</taxon>
        <taxon>Stenosarchaea group</taxon>
        <taxon>Halobacteria</taxon>
        <taxon>Halobacteriales</taxon>
        <taxon>Haloferacaceae</taxon>
        <taxon>Halogeometricum</taxon>
    </lineage>
</organism>
<comment type="caution">
    <text evidence="2">The sequence shown here is derived from an EMBL/GenBank/DDBJ whole genome shotgun (WGS) entry which is preliminary data.</text>
</comment>
<feature type="region of interest" description="Disordered" evidence="1">
    <location>
        <begin position="1"/>
        <end position="24"/>
    </location>
</feature>
<feature type="compositionally biased region" description="Basic and acidic residues" evidence="1">
    <location>
        <begin position="129"/>
        <end position="146"/>
    </location>
</feature>
<gene>
    <name evidence="2" type="ORF">NDI79_11505</name>
</gene>
<dbReference type="RefSeq" id="WP_310928604.1">
    <property type="nucleotide sequence ID" value="NZ_JAMQOQ010000002.1"/>
</dbReference>
<keyword evidence="3" id="KW-1185">Reference proteome</keyword>
<dbReference type="EMBL" id="JAMQOQ010000002">
    <property type="protein sequence ID" value="MDS0294796.1"/>
    <property type="molecule type" value="Genomic_DNA"/>
</dbReference>
<protein>
    <submittedName>
        <fullName evidence="2">DUF5820 family protein</fullName>
    </submittedName>
</protein>
<feature type="region of interest" description="Disordered" evidence="1">
    <location>
        <begin position="129"/>
        <end position="155"/>
    </location>
</feature>
<feature type="compositionally biased region" description="Acidic residues" evidence="1">
    <location>
        <begin position="1"/>
        <end position="11"/>
    </location>
</feature>
<accession>A0ABU2G1Y5</accession>
<name>A0ABU2G1Y5_9EURY</name>
<dbReference type="Proteomes" id="UP001254813">
    <property type="component" value="Unassembled WGS sequence"/>
</dbReference>
<proteinExistence type="predicted"/>
<evidence type="ECO:0000313" key="3">
    <source>
        <dbReference type="Proteomes" id="UP001254813"/>
    </source>
</evidence>
<dbReference type="InterPro" id="IPR043858">
    <property type="entry name" value="DUF5820"/>
</dbReference>
<sequence length="155" mass="17072">MSDDAADDPETPESAPAGWTVWNDEPGGRRILAFRPDVFNEGNFHAAYLPTVFVWNGSRANRPGASQVRTETWHAVLRLEPDVEGPVEEFDTREAAVDGGDELARRFADGEIEYRGLYQVPPEAYLDRLDELTGRGDAAEREHEADGSDGGPADE</sequence>
<reference evidence="2 3" key="1">
    <citation type="submission" date="2022-06" db="EMBL/GenBank/DDBJ databases">
        <title>Halogeometricum sp. a new haloarchaeum isolate from saline soil.</title>
        <authorList>
            <person name="Strakova D."/>
            <person name="Galisteo C."/>
            <person name="Sanchez-Porro C."/>
            <person name="Ventosa A."/>
        </authorList>
    </citation>
    <scope>NUCLEOTIDE SEQUENCE [LARGE SCALE GENOMIC DNA]</scope>
    <source>
        <strain evidence="3">S3BR25-2</strain>
    </source>
</reference>
<dbReference type="Pfam" id="PF19137">
    <property type="entry name" value="DUF5820"/>
    <property type="match status" value="1"/>
</dbReference>
<evidence type="ECO:0000256" key="1">
    <source>
        <dbReference type="SAM" id="MobiDB-lite"/>
    </source>
</evidence>
<evidence type="ECO:0000313" key="2">
    <source>
        <dbReference type="EMBL" id="MDS0294796.1"/>
    </source>
</evidence>